<organism evidence="1 2">
    <name type="scientific">Cyclobacterium qasimii M12-11B</name>
    <dbReference type="NCBI Taxonomy" id="641524"/>
    <lineage>
        <taxon>Bacteria</taxon>
        <taxon>Pseudomonadati</taxon>
        <taxon>Bacteroidota</taxon>
        <taxon>Cytophagia</taxon>
        <taxon>Cytophagales</taxon>
        <taxon>Cyclobacteriaceae</taxon>
        <taxon>Cyclobacterium</taxon>
    </lineage>
</organism>
<dbReference type="STRING" id="641524.ADICYQ_0048"/>
<evidence type="ECO:0008006" key="3">
    <source>
        <dbReference type="Google" id="ProtNLM"/>
    </source>
</evidence>
<evidence type="ECO:0000313" key="1">
    <source>
        <dbReference type="EMBL" id="EPR71800.1"/>
    </source>
</evidence>
<comment type="caution">
    <text evidence="1">The sequence shown here is derived from an EMBL/GenBank/DDBJ whole genome shotgun (WGS) entry which is preliminary data.</text>
</comment>
<proteinExistence type="predicted"/>
<dbReference type="EMBL" id="ATNM01000003">
    <property type="protein sequence ID" value="EPR71800.1"/>
    <property type="molecule type" value="Genomic_DNA"/>
</dbReference>
<name>S7VNM0_9BACT</name>
<protein>
    <recommendedName>
        <fullName evidence="3">Lipoprotein</fullName>
    </recommendedName>
</protein>
<reference evidence="1 2" key="1">
    <citation type="journal article" date="2013" name="Genome Announc.">
        <title>Draft Genome Sequence of Cyclobacterium qasimii Strain M12-11BT, Isolated from Arctic Marine Sediment.</title>
        <authorList>
            <person name="Shivaji S."/>
            <person name="Ara S."/>
            <person name="Singh A."/>
            <person name="Kumar Pinnaka A."/>
        </authorList>
    </citation>
    <scope>NUCLEOTIDE SEQUENCE [LARGE SCALE GENOMIC DNA]</scope>
    <source>
        <strain evidence="1 2">M12-11B</strain>
    </source>
</reference>
<dbReference type="AlphaFoldDB" id="S7VNM0"/>
<accession>S7VNM0</accession>
<sequence length="43" mass="4796">MSNRLMKHGLLNLILVGLILGAIGFVGCSSKTENQRKDLIFFF</sequence>
<dbReference type="Proteomes" id="UP000014974">
    <property type="component" value="Unassembled WGS sequence"/>
</dbReference>
<dbReference type="PROSITE" id="PS51257">
    <property type="entry name" value="PROKAR_LIPOPROTEIN"/>
    <property type="match status" value="1"/>
</dbReference>
<evidence type="ECO:0000313" key="2">
    <source>
        <dbReference type="Proteomes" id="UP000014974"/>
    </source>
</evidence>
<gene>
    <name evidence="1" type="ORF">ADICYQ_0048</name>
</gene>